<gene>
    <name evidence="5" type="ORF">C5L36_0C05870</name>
    <name evidence="6" type="ORF">CAS74_000605</name>
</gene>
<dbReference type="InterPro" id="IPR015943">
    <property type="entry name" value="WD40/YVTN_repeat-like_dom_sf"/>
</dbReference>
<dbReference type="Proteomes" id="UP000249293">
    <property type="component" value="Chromosome 3"/>
</dbReference>
<dbReference type="EMBL" id="CP028775">
    <property type="protein sequence ID" value="AWU76661.1"/>
    <property type="molecule type" value="Genomic_DNA"/>
</dbReference>
<dbReference type="Gene3D" id="2.130.10.10">
    <property type="entry name" value="YVTN repeat-like/Quinoprotein amine dehydrogenase"/>
    <property type="match status" value="1"/>
</dbReference>
<feature type="compositionally biased region" description="Polar residues" evidence="4">
    <location>
        <begin position="157"/>
        <end position="169"/>
    </location>
</feature>
<dbReference type="AlphaFoldDB" id="A0A1Z8JUJ3"/>
<evidence type="ECO:0000313" key="5">
    <source>
        <dbReference type="EMBL" id="AWU76661.1"/>
    </source>
</evidence>
<dbReference type="PROSITE" id="PS50294">
    <property type="entry name" value="WD_REPEATS_REGION"/>
    <property type="match status" value="1"/>
</dbReference>
<dbReference type="SUPFAM" id="SSF50978">
    <property type="entry name" value="WD40 repeat-like"/>
    <property type="match status" value="1"/>
</dbReference>
<dbReference type="InterPro" id="IPR001680">
    <property type="entry name" value="WD40_rpt"/>
</dbReference>
<reference evidence="6 7" key="1">
    <citation type="submission" date="2017-05" db="EMBL/GenBank/DDBJ databases">
        <title>The Genome Sequence of Candida krusei Ckrusei653.</title>
        <authorList>
            <person name="Cuomo C."/>
            <person name="Forche A."/>
            <person name="Young S."/>
            <person name="Abouelleil A."/>
            <person name="Cao P."/>
            <person name="Chapman S."/>
            <person name="Cusick C."/>
            <person name="Shea T."/>
            <person name="Nusbaum C."/>
            <person name="Birren B."/>
        </authorList>
    </citation>
    <scope>NUCLEOTIDE SEQUENCE [LARGE SCALE GENOMIC DNA]</scope>
    <source>
        <strain evidence="6 7">Ckrusei653</strain>
    </source>
</reference>
<evidence type="ECO:0000256" key="3">
    <source>
        <dbReference type="PROSITE-ProRule" id="PRU00221"/>
    </source>
</evidence>
<dbReference type="EMBL" id="NHMM01000001">
    <property type="protein sequence ID" value="OUT24219.1"/>
    <property type="molecule type" value="Genomic_DNA"/>
</dbReference>
<protein>
    <submittedName>
        <fullName evidence="6">Uncharacterized protein</fullName>
    </submittedName>
</protein>
<reference evidence="5 8" key="2">
    <citation type="submission" date="2018-06" db="EMBL/GenBank/DDBJ databases">
        <title>Population genomics shows no distinction between pathogenic Candida krusei and environmental Pichia kudriavzevii: One species, four names.</title>
        <authorList>
            <person name="Douglass A.P."/>
            <person name="Offei B."/>
            <person name="Braun-Galleani S."/>
            <person name="Coughlan A.Y."/>
            <person name="Martos A."/>
            <person name="Ortiz-Merino R.A."/>
            <person name="Byrne K.P."/>
            <person name="Wolfe K.H."/>
        </authorList>
    </citation>
    <scope>NUCLEOTIDE SEQUENCE [LARGE SCALE GENOMIC DNA]</scope>
    <source>
        <strain evidence="5 8">CBS573</strain>
    </source>
</reference>
<feature type="repeat" description="WD" evidence="3">
    <location>
        <begin position="287"/>
        <end position="329"/>
    </location>
</feature>
<evidence type="ECO:0000256" key="1">
    <source>
        <dbReference type="ARBA" id="ARBA00022574"/>
    </source>
</evidence>
<dbReference type="STRING" id="4909.A0A1Z8JUJ3"/>
<keyword evidence="8" id="KW-1185">Reference proteome</keyword>
<dbReference type="InterPro" id="IPR036322">
    <property type="entry name" value="WD40_repeat_dom_sf"/>
</dbReference>
<evidence type="ECO:0000256" key="2">
    <source>
        <dbReference type="ARBA" id="ARBA00022737"/>
    </source>
</evidence>
<evidence type="ECO:0000256" key="4">
    <source>
        <dbReference type="SAM" id="MobiDB-lite"/>
    </source>
</evidence>
<dbReference type="VEuPathDB" id="FungiDB:C5L36_0C05870"/>
<dbReference type="GeneID" id="40384456"/>
<organism evidence="6 7">
    <name type="scientific">Pichia kudriavzevii</name>
    <name type="common">Yeast</name>
    <name type="synonym">Issatchenkia orientalis</name>
    <dbReference type="NCBI Taxonomy" id="4909"/>
    <lineage>
        <taxon>Eukaryota</taxon>
        <taxon>Fungi</taxon>
        <taxon>Dikarya</taxon>
        <taxon>Ascomycota</taxon>
        <taxon>Saccharomycotina</taxon>
        <taxon>Pichiomycetes</taxon>
        <taxon>Pichiales</taxon>
        <taxon>Pichiaceae</taxon>
        <taxon>Pichia</taxon>
    </lineage>
</organism>
<proteinExistence type="predicted"/>
<dbReference type="Proteomes" id="UP000195871">
    <property type="component" value="Unassembled WGS sequence"/>
</dbReference>
<accession>A0A1Z8JUJ3</accession>
<dbReference type="SMART" id="SM00320">
    <property type="entry name" value="WD40"/>
    <property type="match status" value="4"/>
</dbReference>
<sequence>MPPAYPYPHVSALKRSSIASERPYTHIHKHPLTTFDNSFNSPDSSMDSLSNFQHYSYYDENLPAKQKYSNDSFAVSEAQLYNSCYTSPYPLYALDWSLSGKDPSTAKIALSSYRDGSTNKLEILYGHQTPNVNKNTDSSTSANTNTNSKTSTKANFNEDTNQNLNRSKNEISNADVDYKFSKAYEQSVKYPITKLQWDPSMSSSSCSPQLLAATSECLRIYEITDNNELLEKSALTNSKILDMNQLPPMTSFDWNRYDPHYLLTCSIDTTCTAWNLVKETFVAKSQLIAHDSEVYDVKYISGDTNVFASCSSDGSVRLFDLRNLEQSTIIYENTDSTSKLLSSPTNTNGRSLLRLSTSNYNANQIAVIEQDSNTISVLDVRNVGTPVYRLSHHSAPVNSISWHPTRNQLLSGSDDCQVFIYDFHKGSVVDNYKQTNKSLLPSYRFQTDLEVNYVCWNPTGDWVGINNGKHFQACKV</sequence>
<name>A0A1Z8JUJ3_PICKU</name>
<evidence type="ECO:0000313" key="8">
    <source>
        <dbReference type="Proteomes" id="UP000249293"/>
    </source>
</evidence>
<evidence type="ECO:0000313" key="6">
    <source>
        <dbReference type="EMBL" id="OUT24219.1"/>
    </source>
</evidence>
<dbReference type="OrthoDB" id="1284551at2759"/>
<dbReference type="Pfam" id="PF00400">
    <property type="entry name" value="WD40"/>
    <property type="match status" value="2"/>
</dbReference>
<dbReference type="PANTHER" id="PTHR19919">
    <property type="entry name" value="WD REPEAT CONTAINING PROTEIN"/>
    <property type="match status" value="1"/>
</dbReference>
<feature type="repeat" description="WD" evidence="3">
    <location>
        <begin position="390"/>
        <end position="431"/>
    </location>
</feature>
<feature type="region of interest" description="Disordered" evidence="4">
    <location>
        <begin position="127"/>
        <end position="169"/>
    </location>
</feature>
<evidence type="ECO:0000313" key="7">
    <source>
        <dbReference type="Proteomes" id="UP000195871"/>
    </source>
</evidence>
<dbReference type="RefSeq" id="XP_029322138.1">
    <property type="nucleotide sequence ID" value="XM_029466278.1"/>
</dbReference>
<feature type="compositionally biased region" description="Low complexity" evidence="4">
    <location>
        <begin position="133"/>
        <end position="155"/>
    </location>
</feature>
<keyword evidence="1 3" id="KW-0853">WD repeat</keyword>
<dbReference type="KEGG" id="pkz:C5L36_0C05870"/>
<keyword evidence="2" id="KW-0677">Repeat</keyword>
<dbReference type="PROSITE" id="PS50082">
    <property type="entry name" value="WD_REPEATS_2"/>
    <property type="match status" value="2"/>
</dbReference>
<dbReference type="InterPro" id="IPR045159">
    <property type="entry name" value="DCAF7-like"/>
</dbReference>